<evidence type="ECO:0000256" key="4">
    <source>
        <dbReference type="ARBA" id="ARBA00010617"/>
    </source>
</evidence>
<evidence type="ECO:0000256" key="7">
    <source>
        <dbReference type="ARBA" id="ARBA00022723"/>
    </source>
</evidence>
<dbReference type="FunFam" id="1.10.630.10:FF:000063">
    <property type="entry name" value="Cytochrome P450 monooxygenase"/>
    <property type="match status" value="1"/>
</dbReference>
<keyword evidence="9 14" id="KW-0560">Oxidoreductase</keyword>
<keyword evidence="5 13" id="KW-0349">Heme</keyword>
<evidence type="ECO:0000256" key="12">
    <source>
        <dbReference type="ARBA" id="ARBA00023136"/>
    </source>
</evidence>
<keyword evidence="8 15" id="KW-1133">Transmembrane helix</keyword>
<dbReference type="InterPro" id="IPR001128">
    <property type="entry name" value="Cyt_P450"/>
</dbReference>
<organism evidence="16 17">
    <name type="scientific">Lojkania enalia</name>
    <dbReference type="NCBI Taxonomy" id="147567"/>
    <lineage>
        <taxon>Eukaryota</taxon>
        <taxon>Fungi</taxon>
        <taxon>Dikarya</taxon>
        <taxon>Ascomycota</taxon>
        <taxon>Pezizomycotina</taxon>
        <taxon>Dothideomycetes</taxon>
        <taxon>Pleosporomycetidae</taxon>
        <taxon>Pleosporales</taxon>
        <taxon>Pleosporales incertae sedis</taxon>
        <taxon>Lojkania</taxon>
    </lineage>
</organism>
<dbReference type="OrthoDB" id="1470350at2759"/>
<dbReference type="GO" id="GO:1902181">
    <property type="term" value="P:verruculogen biosynthetic process"/>
    <property type="evidence" value="ECO:0007669"/>
    <property type="project" value="UniProtKB-ARBA"/>
</dbReference>
<evidence type="ECO:0000256" key="1">
    <source>
        <dbReference type="ARBA" id="ARBA00001971"/>
    </source>
</evidence>
<evidence type="ECO:0000256" key="3">
    <source>
        <dbReference type="ARBA" id="ARBA00004685"/>
    </source>
</evidence>
<evidence type="ECO:0000256" key="10">
    <source>
        <dbReference type="ARBA" id="ARBA00023004"/>
    </source>
</evidence>
<keyword evidence="11 14" id="KW-0503">Monooxygenase</keyword>
<feature type="transmembrane region" description="Helical" evidence="15">
    <location>
        <begin position="20"/>
        <end position="39"/>
    </location>
</feature>
<comment type="cofactor">
    <cofactor evidence="1 13">
        <name>heme</name>
        <dbReference type="ChEBI" id="CHEBI:30413"/>
    </cofactor>
</comment>
<dbReference type="PRINTS" id="PR00385">
    <property type="entry name" value="P450"/>
</dbReference>
<dbReference type="PANTHER" id="PTHR24305">
    <property type="entry name" value="CYTOCHROME P450"/>
    <property type="match status" value="1"/>
</dbReference>
<evidence type="ECO:0000256" key="11">
    <source>
        <dbReference type="ARBA" id="ARBA00023033"/>
    </source>
</evidence>
<comment type="similarity">
    <text evidence="4 14">Belongs to the cytochrome P450 family.</text>
</comment>
<keyword evidence="7 13" id="KW-0479">Metal-binding</keyword>
<evidence type="ECO:0000313" key="17">
    <source>
        <dbReference type="Proteomes" id="UP000800093"/>
    </source>
</evidence>
<dbReference type="SUPFAM" id="SSF48264">
    <property type="entry name" value="Cytochrome P450"/>
    <property type="match status" value="1"/>
</dbReference>
<dbReference type="GO" id="GO:0020037">
    <property type="term" value="F:heme binding"/>
    <property type="evidence" value="ECO:0007669"/>
    <property type="project" value="InterPro"/>
</dbReference>
<feature type="binding site" description="axial binding residue" evidence="13">
    <location>
        <position position="495"/>
    </location>
    <ligand>
        <name>heme</name>
        <dbReference type="ChEBI" id="CHEBI:30413"/>
    </ligand>
    <ligandPart>
        <name>Fe</name>
        <dbReference type="ChEBI" id="CHEBI:18248"/>
    </ligandPart>
</feature>
<dbReference type="Proteomes" id="UP000800093">
    <property type="component" value="Unassembled WGS sequence"/>
</dbReference>
<protein>
    <submittedName>
        <fullName evidence="16">Cytochrome P450</fullName>
    </submittedName>
</protein>
<dbReference type="InterPro" id="IPR002401">
    <property type="entry name" value="Cyt_P450_E_grp-I"/>
</dbReference>
<keyword evidence="12 15" id="KW-0472">Membrane</keyword>
<name>A0A9P4N0E5_9PLEO</name>
<dbReference type="PRINTS" id="PR00463">
    <property type="entry name" value="EP450I"/>
</dbReference>
<dbReference type="Gene3D" id="1.10.630.10">
    <property type="entry name" value="Cytochrome P450"/>
    <property type="match status" value="1"/>
</dbReference>
<dbReference type="Pfam" id="PF00067">
    <property type="entry name" value="p450"/>
    <property type="match status" value="1"/>
</dbReference>
<dbReference type="GO" id="GO:0016020">
    <property type="term" value="C:membrane"/>
    <property type="evidence" value="ECO:0007669"/>
    <property type="project" value="UniProtKB-SubCell"/>
</dbReference>
<dbReference type="PROSITE" id="PS00086">
    <property type="entry name" value="CYTOCHROME_P450"/>
    <property type="match status" value="1"/>
</dbReference>
<comment type="pathway">
    <text evidence="3">Mycotoxin biosynthesis.</text>
</comment>
<evidence type="ECO:0000256" key="9">
    <source>
        <dbReference type="ARBA" id="ARBA00023002"/>
    </source>
</evidence>
<dbReference type="InterPro" id="IPR050121">
    <property type="entry name" value="Cytochrome_P450_monoxygenase"/>
</dbReference>
<dbReference type="InterPro" id="IPR017972">
    <property type="entry name" value="Cyt_P450_CS"/>
</dbReference>
<evidence type="ECO:0000256" key="8">
    <source>
        <dbReference type="ARBA" id="ARBA00022989"/>
    </source>
</evidence>
<evidence type="ECO:0000256" key="2">
    <source>
        <dbReference type="ARBA" id="ARBA00004370"/>
    </source>
</evidence>
<dbReference type="GO" id="GO:0005506">
    <property type="term" value="F:iron ion binding"/>
    <property type="evidence" value="ECO:0007669"/>
    <property type="project" value="InterPro"/>
</dbReference>
<reference evidence="17" key="1">
    <citation type="journal article" date="2020" name="Stud. Mycol.">
        <title>101 Dothideomycetes genomes: A test case for predicting lifestyles and emergence of pathogens.</title>
        <authorList>
            <person name="Haridas S."/>
            <person name="Albert R."/>
            <person name="Binder M."/>
            <person name="Bloem J."/>
            <person name="LaButti K."/>
            <person name="Salamov A."/>
            <person name="Andreopoulos B."/>
            <person name="Baker S."/>
            <person name="Barry K."/>
            <person name="Bills G."/>
            <person name="Bluhm B."/>
            <person name="Cannon C."/>
            <person name="Castanera R."/>
            <person name="Culley D."/>
            <person name="Daum C."/>
            <person name="Ezra D."/>
            <person name="Gonzalez J."/>
            <person name="Henrissat B."/>
            <person name="Kuo A."/>
            <person name="Liang C."/>
            <person name="Lipzen A."/>
            <person name="Lutzoni F."/>
            <person name="Magnuson J."/>
            <person name="Mondo S."/>
            <person name="Nolan M."/>
            <person name="Ohm R."/>
            <person name="Pangilinan J."/>
            <person name="Park H.-J."/>
            <person name="Ramirez L."/>
            <person name="Alfaro M."/>
            <person name="Sun H."/>
            <person name="Tritt A."/>
            <person name="Yoshinaga Y."/>
            <person name="Zwiers L.-H."/>
            <person name="Turgeon B."/>
            <person name="Goodwin S."/>
            <person name="Spatafora J."/>
            <person name="Crous P."/>
            <person name="Grigoriev I."/>
        </authorList>
    </citation>
    <scope>NUCLEOTIDE SEQUENCE [LARGE SCALE GENOMIC DNA]</scope>
    <source>
        <strain evidence="17">CBS 304.66</strain>
    </source>
</reference>
<dbReference type="GO" id="GO:0016705">
    <property type="term" value="F:oxidoreductase activity, acting on paired donors, with incorporation or reduction of molecular oxygen"/>
    <property type="evidence" value="ECO:0007669"/>
    <property type="project" value="InterPro"/>
</dbReference>
<keyword evidence="10 13" id="KW-0408">Iron</keyword>
<comment type="subcellular location">
    <subcellularLocation>
        <location evidence="2">Membrane</location>
    </subcellularLocation>
</comment>
<evidence type="ECO:0000256" key="15">
    <source>
        <dbReference type="SAM" id="Phobius"/>
    </source>
</evidence>
<dbReference type="GO" id="GO:0004497">
    <property type="term" value="F:monooxygenase activity"/>
    <property type="evidence" value="ECO:0007669"/>
    <property type="project" value="UniProtKB-KW"/>
</dbReference>
<keyword evidence="6 15" id="KW-0812">Transmembrane</keyword>
<gene>
    <name evidence="16" type="ORF">CC78DRAFT_555138</name>
</gene>
<evidence type="ECO:0000256" key="5">
    <source>
        <dbReference type="ARBA" id="ARBA00022617"/>
    </source>
</evidence>
<keyword evidence="17" id="KW-1185">Reference proteome</keyword>
<accession>A0A9P4N0E5</accession>
<dbReference type="InterPro" id="IPR036396">
    <property type="entry name" value="Cyt_P450_sf"/>
</dbReference>
<dbReference type="EMBL" id="ML986660">
    <property type="protein sequence ID" value="KAF2261282.1"/>
    <property type="molecule type" value="Genomic_DNA"/>
</dbReference>
<evidence type="ECO:0000313" key="16">
    <source>
        <dbReference type="EMBL" id="KAF2261282.1"/>
    </source>
</evidence>
<dbReference type="PANTHER" id="PTHR24305:SF237">
    <property type="entry name" value="CYTOCHROME P450 MONOOXYGENASE ATNE-RELATED"/>
    <property type="match status" value="1"/>
</dbReference>
<feature type="transmembrane region" description="Helical" evidence="15">
    <location>
        <begin position="51"/>
        <end position="73"/>
    </location>
</feature>
<evidence type="ECO:0000256" key="6">
    <source>
        <dbReference type="ARBA" id="ARBA00022692"/>
    </source>
</evidence>
<evidence type="ECO:0000256" key="13">
    <source>
        <dbReference type="PIRSR" id="PIRSR602401-1"/>
    </source>
</evidence>
<dbReference type="CDD" id="cd11061">
    <property type="entry name" value="CYP67-like"/>
    <property type="match status" value="1"/>
</dbReference>
<evidence type="ECO:0000256" key="14">
    <source>
        <dbReference type="RuleBase" id="RU000461"/>
    </source>
</evidence>
<proteinExistence type="inferred from homology"/>
<comment type="caution">
    <text evidence="16">The sequence shown here is derived from an EMBL/GenBank/DDBJ whole genome shotgun (WGS) entry which is preliminary data.</text>
</comment>
<dbReference type="AlphaFoldDB" id="A0A9P4N0E5"/>
<sequence length="563" mass="64890">MSSEAPTYYKQLNTPMAFVLLSWVLSIGYVLTLLAQLFFKPETSIISKTTFAISLLCAEFAFYCSAVIAYRVWFHPLGKYPGPFLAKFTDWYSVYHCMRGDRHIDFYKLHCKYGPVVRYGPHRISMNTSKALREIYHVRSNCQKSQLFIVFSHFFKVQSIMTTLHRKEHALKRRIVTEALAPYSLKQMESRVMQNVRIFCDKMIDNPIDKNNVWNSARNMSEWCGWLANDIMGDITFHRNWKMLESEDHRDVITILSRGVGGLITMAHMPRLLDLKLDKIFFRRATEDTYKVEKLSTERTNWRLGQRDNIKERDIFGTLAAVQDSETKRCLTREELIAETAFFIIAGADTTGSAMTATIFYLLHNPNCYQRLQEEVLSSFTSLEDIHSGKQLDQCLYLHACITEAMRLSPGVGGILPREVLQPGMWVDKHFFPPGTDVGVSNYAIHHNIEYFPSPFTFKPERWLSDSVCEGGVSVQEVKLAQSAYSPFGVGRTNCVGQNLAYQEIMTVIARLLFLYDMRIKPGTTMGEGSVELGPDRCRKDELQTWDRFVSYHEGPMVEFRPR</sequence>